<dbReference type="AlphaFoldDB" id="W0RRJ3"/>
<dbReference type="Pfam" id="PF13439">
    <property type="entry name" value="Glyco_transf_4"/>
    <property type="match status" value="1"/>
</dbReference>
<evidence type="ECO:0000313" key="3">
    <source>
        <dbReference type="EMBL" id="AHG93311.1"/>
    </source>
</evidence>
<reference evidence="3 4" key="1">
    <citation type="journal article" date="2014" name="Genome Announc.">
        <title>Genome Sequence and Methylome of Soil Bacterium Gemmatirosa kalamazoonensis KBS708T, a Member of the Rarely Cultivated Gemmatimonadetes Phylum.</title>
        <authorList>
            <person name="Debruyn J.M."/>
            <person name="Radosevich M."/>
            <person name="Wommack K.E."/>
            <person name="Polson S.W."/>
            <person name="Hauser L.J."/>
            <person name="Fawaz M.N."/>
            <person name="Korlach J."/>
            <person name="Tsai Y.C."/>
        </authorList>
    </citation>
    <scope>NUCLEOTIDE SEQUENCE [LARGE SCALE GENOMIC DNA]</scope>
    <source>
        <strain evidence="3 4">KBS708</strain>
        <plasmid evidence="4">Plasmid 2</plasmid>
    </source>
</reference>
<dbReference type="InParanoid" id="W0RRJ3"/>
<evidence type="ECO:0000313" key="4">
    <source>
        <dbReference type="Proteomes" id="UP000019151"/>
    </source>
</evidence>
<keyword evidence="3" id="KW-0614">Plasmid</keyword>
<dbReference type="Gene3D" id="3.40.50.2000">
    <property type="entry name" value="Glycogen Phosphorylase B"/>
    <property type="match status" value="2"/>
</dbReference>
<evidence type="ECO:0000259" key="1">
    <source>
        <dbReference type="Pfam" id="PF00534"/>
    </source>
</evidence>
<dbReference type="Proteomes" id="UP000019151">
    <property type="component" value="Plasmid 2"/>
</dbReference>
<name>W0RRJ3_9BACT</name>
<dbReference type="EMBL" id="CP007130">
    <property type="protein sequence ID" value="AHG93311.1"/>
    <property type="molecule type" value="Genomic_DNA"/>
</dbReference>
<dbReference type="Pfam" id="PF00534">
    <property type="entry name" value="Glycos_transf_1"/>
    <property type="match status" value="1"/>
</dbReference>
<dbReference type="PANTHER" id="PTHR12526:SF636">
    <property type="entry name" value="BLL3647 PROTEIN"/>
    <property type="match status" value="1"/>
</dbReference>
<gene>
    <name evidence="3" type="ORF">J421_5776</name>
</gene>
<feature type="domain" description="Glycosyl transferase family 1" evidence="1">
    <location>
        <begin position="183"/>
        <end position="345"/>
    </location>
</feature>
<keyword evidence="3" id="KW-0808">Transferase</keyword>
<dbReference type="GO" id="GO:0016757">
    <property type="term" value="F:glycosyltransferase activity"/>
    <property type="evidence" value="ECO:0007669"/>
    <property type="project" value="InterPro"/>
</dbReference>
<dbReference type="PANTHER" id="PTHR12526">
    <property type="entry name" value="GLYCOSYLTRANSFERASE"/>
    <property type="match status" value="1"/>
</dbReference>
<evidence type="ECO:0000259" key="2">
    <source>
        <dbReference type="Pfam" id="PF13439"/>
    </source>
</evidence>
<geneLocation type="plasmid" evidence="3 4">
    <name>2</name>
</geneLocation>
<protein>
    <submittedName>
        <fullName evidence="3">Glycosyl transferase group 1</fullName>
    </submittedName>
</protein>
<proteinExistence type="predicted"/>
<keyword evidence="4" id="KW-1185">Reference proteome</keyword>
<sequence length="371" mass="40698">MLLLDALQVNGPSRLVVALATSLRDRGMDVRVAYLGLGDWPEGAETLRARRIPVLDLGLRSLLDPRPCLRLAAHLRRDAVRVLHTHNRYAHLVGRPAAAIARCGLVSTDHWIVETDLGVRGWIRRRLDDMSVRAFRGEMVMVSHAQHAEHARRGRLRSSHTEIVHNGVDADAFQPDADARHRVRARLGIDDATPVLMSVAVLRPGKGHEHLLKAMRRLHDRVPRARLVIVGDGSERVRLQQAASALALDAVVHFLGTRLDVAELLAAADAYVHPSQFESFPTSVMEAMATALPVVATAVGGVPELIRHDDTGLLVPPGEPDALASAMEHVLRPAVAARLGAAARSWVETHASHDAWVERHRALYRRVAAAR</sequence>
<organism evidence="3 4">
    <name type="scientific">Gemmatirosa kalamazoonensis</name>
    <dbReference type="NCBI Taxonomy" id="861299"/>
    <lineage>
        <taxon>Bacteria</taxon>
        <taxon>Pseudomonadati</taxon>
        <taxon>Gemmatimonadota</taxon>
        <taxon>Gemmatimonadia</taxon>
        <taxon>Gemmatimonadales</taxon>
        <taxon>Gemmatimonadaceae</taxon>
        <taxon>Gemmatirosa</taxon>
    </lineage>
</organism>
<dbReference type="KEGG" id="gba:J421_5776"/>
<accession>W0RRJ3</accession>
<dbReference type="eggNOG" id="COG0438">
    <property type="taxonomic scope" value="Bacteria"/>
</dbReference>
<feature type="domain" description="Glycosyltransferase subfamily 4-like N-terminal" evidence="2">
    <location>
        <begin position="9"/>
        <end position="171"/>
    </location>
</feature>
<dbReference type="SUPFAM" id="SSF53756">
    <property type="entry name" value="UDP-Glycosyltransferase/glycogen phosphorylase"/>
    <property type="match status" value="1"/>
</dbReference>
<dbReference type="HOGENOM" id="CLU_009583_0_3_0"/>
<dbReference type="InterPro" id="IPR028098">
    <property type="entry name" value="Glyco_trans_4-like_N"/>
</dbReference>
<dbReference type="InterPro" id="IPR001296">
    <property type="entry name" value="Glyco_trans_1"/>
</dbReference>